<dbReference type="AlphaFoldDB" id="A0A1M5IE17"/>
<name>A0A1M5IE17_9BRAD</name>
<reference evidence="1 2" key="1">
    <citation type="submission" date="2016-11" db="EMBL/GenBank/DDBJ databases">
        <authorList>
            <person name="Jaros S."/>
            <person name="Januszkiewicz K."/>
            <person name="Wedrychowicz H."/>
        </authorList>
    </citation>
    <scope>NUCLEOTIDE SEQUENCE [LARGE SCALE GENOMIC DNA]</scope>
    <source>
        <strain evidence="1 2">GAS138</strain>
    </source>
</reference>
<organism evidence="1 2">
    <name type="scientific">Bradyrhizobium erythrophlei</name>
    <dbReference type="NCBI Taxonomy" id="1437360"/>
    <lineage>
        <taxon>Bacteria</taxon>
        <taxon>Pseudomonadati</taxon>
        <taxon>Pseudomonadota</taxon>
        <taxon>Alphaproteobacteria</taxon>
        <taxon>Hyphomicrobiales</taxon>
        <taxon>Nitrobacteraceae</taxon>
        <taxon>Bradyrhizobium</taxon>
    </lineage>
</organism>
<evidence type="ECO:0000313" key="2">
    <source>
        <dbReference type="Proteomes" id="UP000189796"/>
    </source>
</evidence>
<proteinExistence type="predicted"/>
<evidence type="ECO:0000313" key="1">
    <source>
        <dbReference type="EMBL" id="SHG26522.1"/>
    </source>
</evidence>
<sequence length="47" mass="5510">MRARQFFERLSPTFLLRAMPCKSGWLALSGMAWALTQDEHDYDHVIL</sequence>
<gene>
    <name evidence="1" type="ORF">SAMN05443248_0939</name>
</gene>
<dbReference type="Proteomes" id="UP000189796">
    <property type="component" value="Chromosome I"/>
</dbReference>
<dbReference type="EMBL" id="LT670817">
    <property type="protein sequence ID" value="SHG26522.1"/>
    <property type="molecule type" value="Genomic_DNA"/>
</dbReference>
<protein>
    <submittedName>
        <fullName evidence="1">Uncharacterized protein</fullName>
    </submittedName>
</protein>
<accession>A0A1M5IE17</accession>